<keyword evidence="8" id="KW-1185">Reference proteome</keyword>
<dbReference type="GO" id="GO:0051287">
    <property type="term" value="F:NAD binding"/>
    <property type="evidence" value="ECO:0007669"/>
    <property type="project" value="InterPro"/>
</dbReference>
<dbReference type="Gene3D" id="3.40.50.720">
    <property type="entry name" value="NAD(P)-binding Rossmann-like Domain"/>
    <property type="match status" value="2"/>
</dbReference>
<evidence type="ECO:0000256" key="2">
    <source>
        <dbReference type="ARBA" id="ARBA00023002"/>
    </source>
</evidence>
<dbReference type="SUPFAM" id="SSF52283">
    <property type="entry name" value="Formate/glycerate dehydrogenase catalytic domain-like"/>
    <property type="match status" value="1"/>
</dbReference>
<dbReference type="Pfam" id="PF00389">
    <property type="entry name" value="2-Hacid_dh"/>
    <property type="match status" value="1"/>
</dbReference>
<protein>
    <recommendedName>
        <fullName evidence="9">Glycerate dehydrogenase</fullName>
    </recommendedName>
</protein>
<evidence type="ECO:0000259" key="5">
    <source>
        <dbReference type="Pfam" id="PF00389"/>
    </source>
</evidence>
<dbReference type="InterPro" id="IPR006139">
    <property type="entry name" value="D-isomer_2_OHA_DH_cat_dom"/>
</dbReference>
<reference evidence="8" key="1">
    <citation type="journal article" date="2015" name="Genome Announc.">
        <title>Draft genome sequence of the fungus Penicillium brasilianum MG11.</title>
        <authorList>
            <person name="Horn F."/>
            <person name="Linde J."/>
            <person name="Mattern D.J."/>
            <person name="Walther G."/>
            <person name="Guthke R."/>
            <person name="Brakhage A.A."/>
            <person name="Valiante V."/>
        </authorList>
    </citation>
    <scope>NUCLEOTIDE SEQUENCE [LARGE SCALE GENOMIC DNA]</scope>
    <source>
        <strain evidence="8">MG11</strain>
    </source>
</reference>
<dbReference type="AlphaFoldDB" id="A0A0F7TML5"/>
<evidence type="ECO:0000313" key="7">
    <source>
        <dbReference type="EMBL" id="CEJ56228.1"/>
    </source>
</evidence>
<dbReference type="EMBL" id="CDHK01000002">
    <property type="protein sequence ID" value="CEJ56228.1"/>
    <property type="molecule type" value="Genomic_DNA"/>
</dbReference>
<evidence type="ECO:0000259" key="6">
    <source>
        <dbReference type="Pfam" id="PF02826"/>
    </source>
</evidence>
<dbReference type="STRING" id="104259.A0A0F7TML5"/>
<dbReference type="InterPro" id="IPR036291">
    <property type="entry name" value="NAD(P)-bd_dom_sf"/>
</dbReference>
<gene>
    <name evidence="7" type="ORF">PMG11_02445</name>
</gene>
<dbReference type="SUPFAM" id="SSF51735">
    <property type="entry name" value="NAD(P)-binding Rossmann-fold domains"/>
    <property type="match status" value="1"/>
</dbReference>
<evidence type="ECO:0000313" key="8">
    <source>
        <dbReference type="Proteomes" id="UP000042958"/>
    </source>
</evidence>
<organism evidence="7 8">
    <name type="scientific">Penicillium brasilianum</name>
    <dbReference type="NCBI Taxonomy" id="104259"/>
    <lineage>
        <taxon>Eukaryota</taxon>
        <taxon>Fungi</taxon>
        <taxon>Dikarya</taxon>
        <taxon>Ascomycota</taxon>
        <taxon>Pezizomycotina</taxon>
        <taxon>Eurotiomycetes</taxon>
        <taxon>Eurotiomycetidae</taxon>
        <taxon>Eurotiales</taxon>
        <taxon>Aspergillaceae</taxon>
        <taxon>Penicillium</taxon>
    </lineage>
</organism>
<keyword evidence="3" id="KW-0520">NAD</keyword>
<dbReference type="PANTHER" id="PTHR43761">
    <property type="entry name" value="D-ISOMER SPECIFIC 2-HYDROXYACID DEHYDROGENASE FAMILY PROTEIN (AFU_ORTHOLOGUE AFUA_1G13630)"/>
    <property type="match status" value="1"/>
</dbReference>
<dbReference type="InterPro" id="IPR050418">
    <property type="entry name" value="D-iso_2-hydroxyacid_DH_PdxB"/>
</dbReference>
<dbReference type="GO" id="GO:0016616">
    <property type="term" value="F:oxidoreductase activity, acting on the CH-OH group of donors, NAD or NADP as acceptor"/>
    <property type="evidence" value="ECO:0007669"/>
    <property type="project" value="InterPro"/>
</dbReference>
<evidence type="ECO:0000256" key="3">
    <source>
        <dbReference type="ARBA" id="ARBA00023027"/>
    </source>
</evidence>
<dbReference type="InterPro" id="IPR006140">
    <property type="entry name" value="D-isomer_DH_NAD-bd"/>
</dbReference>
<evidence type="ECO:0000256" key="1">
    <source>
        <dbReference type="ARBA" id="ARBA00005854"/>
    </source>
</evidence>
<dbReference type="PANTHER" id="PTHR43761:SF1">
    <property type="entry name" value="D-ISOMER SPECIFIC 2-HYDROXYACID DEHYDROGENASE CATALYTIC DOMAIN-CONTAINING PROTEIN-RELATED"/>
    <property type="match status" value="1"/>
</dbReference>
<sequence>MSTEETPHHIVALEAIHCPIPDFDLPGPHTKSIHTWTEPSELSARVKDATIIITTTVRLSAEIISVDKTPRLRLIVVLASGTDCVDKEAAKARGIPVCNCPSTNIDSVSEHAIGLYFATRRNLAQLTNAVTNVPAEGETEWKTKGSLHPRLRTADGKAPLLCSEETVGIIGYGALGKRIQTLATGLGMKVVIAERRGETPRAGRVSFEDALRKSTVLILCLPRTPETANMISAEELRMMPCQAVLINVARGGIVDEEALVEALRQGEIFGAGMDVYANEPVGRGGSPLLDADGLNLVLSPHLAWFAERTMGNLQAGVKNTVESWCAGKTINRVA</sequence>
<accession>A0A0F7TML5</accession>
<evidence type="ECO:0008006" key="9">
    <source>
        <dbReference type="Google" id="ProtNLM"/>
    </source>
</evidence>
<dbReference type="OrthoDB" id="298012at2759"/>
<proteinExistence type="inferred from homology"/>
<dbReference type="Pfam" id="PF02826">
    <property type="entry name" value="2-Hacid_dh_C"/>
    <property type="match status" value="1"/>
</dbReference>
<name>A0A0F7TML5_PENBI</name>
<feature type="domain" description="D-isomer specific 2-hydroxyacid dehydrogenase catalytic" evidence="5">
    <location>
        <begin position="37"/>
        <end position="330"/>
    </location>
</feature>
<keyword evidence="2 4" id="KW-0560">Oxidoreductase</keyword>
<dbReference type="Proteomes" id="UP000042958">
    <property type="component" value="Unassembled WGS sequence"/>
</dbReference>
<feature type="domain" description="D-isomer specific 2-hydroxyacid dehydrogenase NAD-binding" evidence="6">
    <location>
        <begin position="161"/>
        <end position="303"/>
    </location>
</feature>
<comment type="similarity">
    <text evidence="1 4">Belongs to the D-isomer specific 2-hydroxyacid dehydrogenase family.</text>
</comment>
<evidence type="ECO:0000256" key="4">
    <source>
        <dbReference type="RuleBase" id="RU003719"/>
    </source>
</evidence>